<reference evidence="9" key="3">
    <citation type="submission" date="2025-09" db="UniProtKB">
        <authorList>
            <consortium name="Ensembl"/>
        </authorList>
    </citation>
    <scope>IDENTIFICATION</scope>
</reference>
<dbReference type="GO" id="GO:0007052">
    <property type="term" value="P:mitotic spindle organization"/>
    <property type="evidence" value="ECO:0007669"/>
    <property type="project" value="TreeGrafter"/>
</dbReference>
<reference evidence="9" key="2">
    <citation type="submission" date="2025-08" db="UniProtKB">
        <authorList>
            <consortium name="Ensembl"/>
        </authorList>
    </citation>
    <scope>IDENTIFICATION</scope>
</reference>
<dbReference type="GO" id="GO:0000776">
    <property type="term" value="C:kinetochore"/>
    <property type="evidence" value="ECO:0007669"/>
    <property type="project" value="UniProtKB-KW"/>
</dbReference>
<evidence type="ECO:0000259" key="8">
    <source>
        <dbReference type="Pfam" id="PF05837"/>
    </source>
</evidence>
<evidence type="ECO:0000313" key="10">
    <source>
        <dbReference type="Proteomes" id="UP000694405"/>
    </source>
</evidence>
<accession>A0A8C6JUS5</accession>
<keyword evidence="3" id="KW-0158">Chromosome</keyword>
<name>A0A8C6JUS5_MELUD</name>
<dbReference type="Pfam" id="PF05837">
    <property type="entry name" value="CENP-H"/>
    <property type="match status" value="1"/>
</dbReference>
<dbReference type="GO" id="GO:0005634">
    <property type="term" value="C:nucleus"/>
    <property type="evidence" value="ECO:0007669"/>
    <property type="project" value="UniProtKB-SubCell"/>
</dbReference>
<feature type="domain" description="Centromere protein H C-terminal" evidence="8">
    <location>
        <begin position="26"/>
        <end position="223"/>
    </location>
</feature>
<keyword evidence="10" id="KW-1185">Reference proteome</keyword>
<dbReference type="InterPro" id="IPR008426">
    <property type="entry name" value="CENP-H_C"/>
</dbReference>
<dbReference type="OrthoDB" id="2274804at2759"/>
<evidence type="ECO:0000256" key="5">
    <source>
        <dbReference type="ARBA" id="ARBA00023242"/>
    </source>
</evidence>
<keyword evidence="6" id="KW-0137">Centromere</keyword>
<dbReference type="AlphaFoldDB" id="A0A8C6JUS5"/>
<sequence>MAEGGQEQQPSEDRERAMAAVDVFYLLRVRDQMKQQLLECSAVADADKAAVSHHAGKERPVQIAIEDYKKGIENEIVSFWTKTLALQRIQITAALRDKMKQNDNDSQLILEAVQDIVKLSEAIAAYQQQAREKEQKVADIQRQRLLLKKVGREKLKQIHDMMRKLKETQATGEVKTLEEMHTAYQKERKITSIIQNVLQCIIIGSRVNWAEDPSLKAVVLQLEKNI</sequence>
<dbReference type="Proteomes" id="UP000694405">
    <property type="component" value="Chromosome Z"/>
</dbReference>
<dbReference type="OMA" id="HRNVQYE"/>
<comment type="similarity">
    <text evidence="7">Belongs to the CENP-H/MCM16 family.</text>
</comment>
<dbReference type="PANTHER" id="PTHR48122">
    <property type="entry name" value="CENTROMERE PROTEIN H"/>
    <property type="match status" value="1"/>
</dbReference>
<proteinExistence type="inferred from homology"/>
<keyword evidence="5" id="KW-0539">Nucleus</keyword>
<keyword evidence="4" id="KW-0995">Kinetochore</keyword>
<dbReference type="GO" id="GO:0051382">
    <property type="term" value="P:kinetochore assembly"/>
    <property type="evidence" value="ECO:0007669"/>
    <property type="project" value="InterPro"/>
</dbReference>
<dbReference type="InterPro" id="IPR040034">
    <property type="entry name" value="CENP-H"/>
</dbReference>
<comment type="subcellular location">
    <subcellularLocation>
        <location evidence="2">Chromosome</location>
        <location evidence="2">Centromere</location>
        <location evidence="2">Kinetochore</location>
    </subcellularLocation>
    <subcellularLocation>
        <location evidence="1">Nucleus</location>
    </subcellularLocation>
</comment>
<organism evidence="9 10">
    <name type="scientific">Melopsittacus undulatus</name>
    <name type="common">Budgerigar</name>
    <name type="synonym">Psittacus undulatus</name>
    <dbReference type="NCBI Taxonomy" id="13146"/>
    <lineage>
        <taxon>Eukaryota</taxon>
        <taxon>Metazoa</taxon>
        <taxon>Chordata</taxon>
        <taxon>Craniata</taxon>
        <taxon>Vertebrata</taxon>
        <taxon>Euteleostomi</taxon>
        <taxon>Archelosauria</taxon>
        <taxon>Archosauria</taxon>
        <taxon>Dinosauria</taxon>
        <taxon>Saurischia</taxon>
        <taxon>Theropoda</taxon>
        <taxon>Coelurosauria</taxon>
        <taxon>Aves</taxon>
        <taxon>Neognathae</taxon>
        <taxon>Neoaves</taxon>
        <taxon>Telluraves</taxon>
        <taxon>Australaves</taxon>
        <taxon>Psittaciformes</taxon>
        <taxon>Psittaculidae</taxon>
        <taxon>Melopsittacus</taxon>
    </lineage>
</organism>
<evidence type="ECO:0000256" key="3">
    <source>
        <dbReference type="ARBA" id="ARBA00022454"/>
    </source>
</evidence>
<evidence type="ECO:0000256" key="2">
    <source>
        <dbReference type="ARBA" id="ARBA00004629"/>
    </source>
</evidence>
<reference evidence="9" key="1">
    <citation type="submission" date="2020-03" db="EMBL/GenBank/DDBJ databases">
        <title>Melopsittacus undulatus (budgerigar) genome, bMelUnd1, maternal haplotype with Z.</title>
        <authorList>
            <person name="Gedman G."/>
            <person name="Mountcastle J."/>
            <person name="Haase B."/>
            <person name="Formenti G."/>
            <person name="Wright T."/>
            <person name="Apodaca J."/>
            <person name="Pelan S."/>
            <person name="Chow W."/>
            <person name="Rhie A."/>
            <person name="Howe K."/>
            <person name="Fedrigo O."/>
            <person name="Jarvis E.D."/>
        </authorList>
    </citation>
    <scope>NUCLEOTIDE SEQUENCE [LARGE SCALE GENOMIC DNA]</scope>
</reference>
<dbReference type="GO" id="GO:0043515">
    <property type="term" value="F:kinetochore binding"/>
    <property type="evidence" value="ECO:0007669"/>
    <property type="project" value="TreeGrafter"/>
</dbReference>
<evidence type="ECO:0000256" key="1">
    <source>
        <dbReference type="ARBA" id="ARBA00004123"/>
    </source>
</evidence>
<evidence type="ECO:0000313" key="9">
    <source>
        <dbReference type="Ensembl" id="ENSMUNP00000017331.1"/>
    </source>
</evidence>
<evidence type="ECO:0000256" key="6">
    <source>
        <dbReference type="ARBA" id="ARBA00023328"/>
    </source>
</evidence>
<evidence type="ECO:0000256" key="7">
    <source>
        <dbReference type="ARBA" id="ARBA00025735"/>
    </source>
</evidence>
<evidence type="ECO:0000256" key="4">
    <source>
        <dbReference type="ARBA" id="ARBA00022838"/>
    </source>
</evidence>
<dbReference type="GO" id="GO:0007059">
    <property type="term" value="P:chromosome segregation"/>
    <property type="evidence" value="ECO:0007669"/>
    <property type="project" value="TreeGrafter"/>
</dbReference>
<gene>
    <name evidence="9" type="primary">LOC106023528</name>
</gene>
<dbReference type="Ensembl" id="ENSMUNT00000019932.2">
    <property type="protein sequence ID" value="ENSMUNP00000017331.1"/>
    <property type="gene ID" value="ENSMUNG00000013319.2"/>
</dbReference>
<protein>
    <recommendedName>
        <fullName evidence="8">Centromere protein H C-terminal domain-containing protein</fullName>
    </recommendedName>
</protein>
<dbReference type="PANTHER" id="PTHR48122:SF1">
    <property type="entry name" value="CENTROMERE PROTEIN H"/>
    <property type="match status" value="1"/>
</dbReference>